<feature type="compositionally biased region" description="Basic and acidic residues" evidence="6">
    <location>
        <begin position="615"/>
        <end position="628"/>
    </location>
</feature>
<feature type="compositionally biased region" description="Basic and acidic residues" evidence="6">
    <location>
        <begin position="78"/>
        <end position="102"/>
    </location>
</feature>
<keyword evidence="5" id="KW-0206">Cytoskeleton</keyword>
<evidence type="ECO:0000256" key="4">
    <source>
        <dbReference type="ARBA" id="ARBA00023054"/>
    </source>
</evidence>
<comment type="subcellular location">
    <subcellularLocation>
        <location evidence="1">Cytoplasm</location>
        <location evidence="1">Cytoskeleton</location>
    </subcellularLocation>
</comment>
<evidence type="ECO:0000313" key="8">
    <source>
        <dbReference type="Proteomes" id="UP001352852"/>
    </source>
</evidence>
<evidence type="ECO:0000256" key="2">
    <source>
        <dbReference type="ARBA" id="ARBA00007525"/>
    </source>
</evidence>
<feature type="compositionally biased region" description="Basic and acidic residues" evidence="6">
    <location>
        <begin position="538"/>
        <end position="560"/>
    </location>
</feature>
<evidence type="ECO:0000256" key="3">
    <source>
        <dbReference type="ARBA" id="ARBA00022490"/>
    </source>
</evidence>
<keyword evidence="8" id="KW-1185">Reference proteome</keyword>
<dbReference type="Proteomes" id="UP001352852">
    <property type="component" value="Unassembled WGS sequence"/>
</dbReference>
<organism evidence="7 8">
    <name type="scientific">Characodon lateralis</name>
    <dbReference type="NCBI Taxonomy" id="208331"/>
    <lineage>
        <taxon>Eukaryota</taxon>
        <taxon>Metazoa</taxon>
        <taxon>Chordata</taxon>
        <taxon>Craniata</taxon>
        <taxon>Vertebrata</taxon>
        <taxon>Euteleostomi</taxon>
        <taxon>Actinopterygii</taxon>
        <taxon>Neopterygii</taxon>
        <taxon>Teleostei</taxon>
        <taxon>Neoteleostei</taxon>
        <taxon>Acanthomorphata</taxon>
        <taxon>Ovalentaria</taxon>
        <taxon>Atherinomorphae</taxon>
        <taxon>Cyprinodontiformes</taxon>
        <taxon>Goodeidae</taxon>
        <taxon>Characodon</taxon>
    </lineage>
</organism>
<dbReference type="PANTHER" id="PTHR15073">
    <property type="entry name" value="MICROTUBULE-ASSOCIATED PROTEIN"/>
    <property type="match status" value="1"/>
</dbReference>
<feature type="compositionally biased region" description="Polar residues" evidence="6">
    <location>
        <begin position="341"/>
        <end position="360"/>
    </location>
</feature>
<proteinExistence type="inferred from homology"/>
<protein>
    <recommendedName>
        <fullName evidence="9">MAP7 domain containing 2a</fullName>
    </recommendedName>
</protein>
<dbReference type="InterPro" id="IPR008604">
    <property type="entry name" value="MAP7_fam"/>
</dbReference>
<feature type="region of interest" description="Disordered" evidence="6">
    <location>
        <begin position="171"/>
        <end position="193"/>
    </location>
</feature>
<sequence>MAKTNASSIATTGEKMAPPSITLLPDQKSPTNGHSSPVRMGKTTPSNAEKRPHMNGHASPSHLTSSNHGGKQSQEGYMKTDDRMRLAKERREERERSLAAREQLIKEKERRSRLQYERTVEERWRRLEEQRQKEELRRAAVEEKRRQQLEEERERLEALMKRSLERSLQLEQRTKRWGRGYPPGAGDCENAPLPYSAASVFSLGIASPHPAVSGSAPCSPHRSPFCNALNPAAPNRAGLQGGSQSTPSTPKKERMRQDRRTASPGCGSPLRRSESPASVTKHLTSPTTSRLVSKMRAQSPGGSPQYQRSPIRHQPNLSDGRKGEDKKLEKKGEQFKAESAAKTNADTKNRNSSSQGQFDKNLNRDTPERNHSPDRRNQMSSRMDSSERRLQVNGQSGEMESAAITFTGKLGAGTTNAEEAARLLAERRRQTRAQKELEEKKQEKEREERLREEEQRKQLAQEQQQQEAKAQQGEVRRNNMMDHHRLKSEDDKRKEEQQIEAEKEKAKVQAQENAERQRQGRELQTQQEEEERQLRKKRIEEIMKRTRKGEADMKKEEQVETKPVSPPGDVITKDHVTKQAKKKVEFLVKEQMTVQVETKESVPLKNEAAAVLPMDSEKTEGKAKKGPDDGAGGASVTVVSVVHSSSPTSKLEPLDVKRTGSCDDVQSMDVSPASKEELISITKFSPGDEIEKSFMSHNQALKDLMDLTGSVTQAKPPSESTMGDCNKNLIRGVVSPMSDSKLIGITPPSSNKLSVK</sequence>
<gene>
    <name evidence="7" type="ORF">CHARACLAT_001811</name>
</gene>
<name>A0ABU7DWW9_9TELE</name>
<feature type="compositionally biased region" description="Polar residues" evidence="6">
    <location>
        <begin position="1"/>
        <end position="11"/>
    </location>
</feature>
<feature type="region of interest" description="Disordered" evidence="6">
    <location>
        <begin position="206"/>
        <end position="575"/>
    </location>
</feature>
<comment type="caution">
    <text evidence="7">The sequence shown here is derived from an EMBL/GenBank/DDBJ whole genome shotgun (WGS) entry which is preliminary data.</text>
</comment>
<dbReference type="InterPro" id="IPR051483">
    <property type="entry name" value="MAP7_domain-containing"/>
</dbReference>
<dbReference type="EMBL" id="JAHUTJ010041056">
    <property type="protein sequence ID" value="MED6279543.1"/>
    <property type="molecule type" value="Genomic_DNA"/>
</dbReference>
<comment type="similarity">
    <text evidence="2">Belongs to the MAP7 family.</text>
</comment>
<reference evidence="7 8" key="1">
    <citation type="submission" date="2021-06" db="EMBL/GenBank/DDBJ databases">
        <authorList>
            <person name="Palmer J.M."/>
        </authorList>
    </citation>
    <scope>NUCLEOTIDE SEQUENCE [LARGE SCALE GENOMIC DNA]</scope>
    <source>
        <strain evidence="7 8">CL_MEX2019</strain>
        <tissue evidence="7">Muscle</tissue>
    </source>
</reference>
<dbReference type="PANTHER" id="PTHR15073:SF3">
    <property type="entry name" value="MAP7 DOMAIN-CONTAINING PROTEIN 2"/>
    <property type="match status" value="1"/>
</dbReference>
<dbReference type="Pfam" id="PF05672">
    <property type="entry name" value="MAP7"/>
    <property type="match status" value="1"/>
</dbReference>
<feature type="compositionally biased region" description="Polar residues" evidence="6">
    <location>
        <begin position="275"/>
        <end position="291"/>
    </location>
</feature>
<evidence type="ECO:0008006" key="9">
    <source>
        <dbReference type="Google" id="ProtNLM"/>
    </source>
</evidence>
<evidence type="ECO:0000256" key="6">
    <source>
        <dbReference type="SAM" id="MobiDB-lite"/>
    </source>
</evidence>
<feature type="compositionally biased region" description="Basic and acidic residues" evidence="6">
    <location>
        <begin position="250"/>
        <end position="261"/>
    </location>
</feature>
<feature type="compositionally biased region" description="Basic and acidic residues" evidence="6">
    <location>
        <begin position="419"/>
        <end position="459"/>
    </location>
</feature>
<keyword evidence="4" id="KW-0175">Coiled coil</keyword>
<evidence type="ECO:0000256" key="1">
    <source>
        <dbReference type="ARBA" id="ARBA00004245"/>
    </source>
</evidence>
<feature type="compositionally biased region" description="Basic and acidic residues" evidence="6">
    <location>
        <begin position="652"/>
        <end position="661"/>
    </location>
</feature>
<feature type="region of interest" description="Disordered" evidence="6">
    <location>
        <begin position="1"/>
        <end position="102"/>
    </location>
</feature>
<accession>A0ABU7DWW9</accession>
<keyword evidence="3" id="KW-0963">Cytoplasm</keyword>
<feature type="compositionally biased region" description="Low complexity" evidence="6">
    <location>
        <begin position="634"/>
        <end position="649"/>
    </location>
</feature>
<evidence type="ECO:0000256" key="5">
    <source>
        <dbReference type="ARBA" id="ARBA00023212"/>
    </source>
</evidence>
<feature type="compositionally biased region" description="Basic and acidic residues" evidence="6">
    <location>
        <begin position="474"/>
        <end position="521"/>
    </location>
</feature>
<feature type="compositionally biased region" description="Basic and acidic residues" evidence="6">
    <location>
        <begin position="361"/>
        <end position="377"/>
    </location>
</feature>
<feature type="compositionally biased region" description="Low complexity" evidence="6">
    <location>
        <begin position="460"/>
        <end position="472"/>
    </location>
</feature>
<feature type="compositionally biased region" description="Basic and acidic residues" evidence="6">
    <location>
        <begin position="319"/>
        <end position="336"/>
    </location>
</feature>
<evidence type="ECO:0000313" key="7">
    <source>
        <dbReference type="EMBL" id="MED6279543.1"/>
    </source>
</evidence>
<feature type="compositionally biased region" description="Polar residues" evidence="6">
    <location>
        <begin position="61"/>
        <end position="75"/>
    </location>
</feature>
<feature type="region of interest" description="Disordered" evidence="6">
    <location>
        <begin position="607"/>
        <end position="673"/>
    </location>
</feature>